<dbReference type="RefSeq" id="WP_006802402.1">
    <property type="nucleotide sequence ID" value="NZ_CABKOI010000020.1"/>
</dbReference>
<sequence length="65" mass="7491">MQIKLNGKIINTESKNILELLLEYSIERKSIVVAVNMEIIKQEKWQSYTIKENDTIECLTFMGGG</sequence>
<accession>A0A2N3PKB7</accession>
<dbReference type="Pfam" id="PF02597">
    <property type="entry name" value="ThiS"/>
    <property type="match status" value="1"/>
</dbReference>
<evidence type="ECO:0000313" key="1">
    <source>
        <dbReference type="EMBL" id="PKT81873.1"/>
    </source>
</evidence>
<comment type="caution">
    <text evidence="1">The sequence shown here is derived from an EMBL/GenBank/DDBJ whole genome shotgun (WGS) entry which is preliminary data.</text>
</comment>
<dbReference type="InterPro" id="IPR010035">
    <property type="entry name" value="Thi_S"/>
</dbReference>
<dbReference type="PANTHER" id="PTHR34472:SF1">
    <property type="entry name" value="SULFUR CARRIER PROTEIN THIS"/>
    <property type="match status" value="1"/>
</dbReference>
<dbReference type="InterPro" id="IPR012675">
    <property type="entry name" value="Beta-grasp_dom_sf"/>
</dbReference>
<dbReference type="SUPFAM" id="SSF54285">
    <property type="entry name" value="MoaD/ThiS"/>
    <property type="match status" value="1"/>
</dbReference>
<dbReference type="EMBL" id="MBPK01000011">
    <property type="protein sequence ID" value="PKT81873.1"/>
    <property type="molecule type" value="Genomic_DNA"/>
</dbReference>
<dbReference type="Gene3D" id="3.10.20.30">
    <property type="match status" value="1"/>
</dbReference>
<dbReference type="Proteomes" id="UP000233350">
    <property type="component" value="Unassembled WGS sequence"/>
</dbReference>
<dbReference type="OrthoDB" id="197113at2"/>
<evidence type="ECO:0000313" key="2">
    <source>
        <dbReference type="Proteomes" id="UP000233350"/>
    </source>
</evidence>
<organism evidence="1 2">
    <name type="scientific">Helicobacter winghamensis</name>
    <dbReference type="NCBI Taxonomy" id="157268"/>
    <lineage>
        <taxon>Bacteria</taxon>
        <taxon>Pseudomonadati</taxon>
        <taxon>Campylobacterota</taxon>
        <taxon>Epsilonproteobacteria</taxon>
        <taxon>Campylobacterales</taxon>
        <taxon>Helicobacteraceae</taxon>
        <taxon>Helicobacter</taxon>
    </lineage>
</organism>
<dbReference type="InterPro" id="IPR016155">
    <property type="entry name" value="Mopterin_synth/thiamin_S_b"/>
</dbReference>
<dbReference type="NCBIfam" id="TIGR01683">
    <property type="entry name" value="thiS"/>
    <property type="match status" value="1"/>
</dbReference>
<dbReference type="STRING" id="556267.HWAG_00708"/>
<dbReference type="CDD" id="cd00565">
    <property type="entry name" value="Ubl_ThiS"/>
    <property type="match status" value="1"/>
</dbReference>
<dbReference type="InterPro" id="IPR003749">
    <property type="entry name" value="ThiS/MoaD-like"/>
</dbReference>
<keyword evidence="2" id="KW-1185">Reference proteome</keyword>
<dbReference type="AlphaFoldDB" id="A0A2N3PKB7"/>
<name>A0A2N3PKB7_9HELI</name>
<reference evidence="1 2" key="1">
    <citation type="submission" date="2016-07" db="EMBL/GenBank/DDBJ databases">
        <title>Detection of Helicobacter winghamensis from caecal content of red fox (Vulpes vulpes).</title>
        <authorList>
            <person name="Zanoni R.G."/>
            <person name="Florio D."/>
            <person name="Caffara M."/>
            <person name="Renzi M."/>
            <person name="Parisi A."/>
            <person name="Pasquali F."/>
            <person name="Manfreda G."/>
        </authorList>
    </citation>
    <scope>NUCLEOTIDE SEQUENCE [LARGE SCALE GENOMIC DNA]</scope>
    <source>
        <strain evidence="1 2">295_13</strain>
    </source>
</reference>
<dbReference type="GeneID" id="97289948"/>
<gene>
    <name evidence="1" type="ORF">BCM31_01425</name>
</gene>
<protein>
    <submittedName>
        <fullName evidence="1">Thiamine biosynthesis protein ThiS</fullName>
    </submittedName>
</protein>
<proteinExistence type="predicted"/>
<dbReference type="PANTHER" id="PTHR34472">
    <property type="entry name" value="SULFUR CARRIER PROTEIN THIS"/>
    <property type="match status" value="1"/>
</dbReference>